<sequence length="468" mass="51900">MTTNFSTEFPIDSGKSVADVVHLAYQWVSGSPHTKIPKAELDELPVDAERTISAFSEQVTTACANGQDFAIGGLRYVRTESGLEWTTSIVSLKTNERHVLSLQVSCEALSTAVRLPPPKKPYFIRQALEKLGGGMDGEVPVTDRPFRLAEGEASIAAALISGLARNKLPIVYVSAGFDGNLLVNPNELAQYVSGMAHVVVEPSREFSYHLKTLTNSRNAFGGTVGVYWPESDARKSYFIDEAMPNPRAIQLEIAKDIRLALSNRRLRSTCTWAHLKETISRKRFDLLRSQGSTALQEYIDAFDAEQAAKDGKLIEAEQEISRLHAEIKRLASANQSSVAGLISPGKEQDLYPHEIRDIAIAALQEALRTTRENSRRQHVLTDLLNINQPSRHAERMQEEIKSLFKTYRDMDAPTRSALLNLGFSISEDGKHYKVVFQSDGRYTFTLPKTSSDHRAGKNIASDINNALL</sequence>
<comment type="caution">
    <text evidence="1">The sequence shown here is derived from an EMBL/GenBank/DDBJ whole genome shotgun (WGS) entry which is preliminary data.</text>
</comment>
<evidence type="ECO:0000313" key="1">
    <source>
        <dbReference type="EMBL" id="THF60806.1"/>
    </source>
</evidence>
<organism evidence="1 2">
    <name type="scientific">Pseudothauera rhizosphaerae</name>
    <dbReference type="NCBI Taxonomy" id="2565932"/>
    <lineage>
        <taxon>Bacteria</taxon>
        <taxon>Pseudomonadati</taxon>
        <taxon>Pseudomonadota</taxon>
        <taxon>Betaproteobacteria</taxon>
        <taxon>Rhodocyclales</taxon>
        <taxon>Zoogloeaceae</taxon>
        <taxon>Pseudothauera</taxon>
    </lineage>
</organism>
<dbReference type="AlphaFoldDB" id="A0A4S4AQT5"/>
<accession>A0A4S4AQT5</accession>
<dbReference type="Proteomes" id="UP000307956">
    <property type="component" value="Unassembled WGS sequence"/>
</dbReference>
<dbReference type="RefSeq" id="WP_136385081.1">
    <property type="nucleotide sequence ID" value="NZ_SSOD01000008.1"/>
</dbReference>
<evidence type="ECO:0000313" key="2">
    <source>
        <dbReference type="Proteomes" id="UP000307956"/>
    </source>
</evidence>
<proteinExistence type="predicted"/>
<gene>
    <name evidence="1" type="ORF">E6O51_11205</name>
</gene>
<name>A0A4S4AQT5_9RHOO</name>
<protein>
    <submittedName>
        <fullName evidence="1">Uncharacterized protein</fullName>
    </submittedName>
</protein>
<reference evidence="1 2" key="1">
    <citation type="submission" date="2019-04" db="EMBL/GenBank/DDBJ databases">
        <title>Azoarcus rhizosphaerae sp. nov. isolated from rhizosphere of Ficus religiosa.</title>
        <authorList>
            <person name="Lin S.-Y."/>
            <person name="Hameed A."/>
            <person name="Hsu Y.-H."/>
            <person name="Young C.-C."/>
        </authorList>
    </citation>
    <scope>NUCLEOTIDE SEQUENCE [LARGE SCALE GENOMIC DNA]</scope>
    <source>
        <strain evidence="1 2">CC-YHH848</strain>
    </source>
</reference>
<dbReference type="OrthoDB" id="6057646at2"/>
<dbReference type="EMBL" id="SSOD01000008">
    <property type="protein sequence ID" value="THF60806.1"/>
    <property type="molecule type" value="Genomic_DNA"/>
</dbReference>
<keyword evidence="2" id="KW-1185">Reference proteome</keyword>